<gene>
    <name evidence="2" type="ORF">BJ878DRAFT_280781</name>
</gene>
<dbReference type="EMBL" id="MU254402">
    <property type="protein sequence ID" value="KAG9240578.1"/>
    <property type="molecule type" value="Genomic_DNA"/>
</dbReference>
<feature type="transmembrane region" description="Helical" evidence="1">
    <location>
        <begin position="48"/>
        <end position="72"/>
    </location>
</feature>
<organism evidence="2 3">
    <name type="scientific">Calycina marina</name>
    <dbReference type="NCBI Taxonomy" id="1763456"/>
    <lineage>
        <taxon>Eukaryota</taxon>
        <taxon>Fungi</taxon>
        <taxon>Dikarya</taxon>
        <taxon>Ascomycota</taxon>
        <taxon>Pezizomycotina</taxon>
        <taxon>Leotiomycetes</taxon>
        <taxon>Helotiales</taxon>
        <taxon>Pezizellaceae</taxon>
        <taxon>Calycina</taxon>
    </lineage>
</organism>
<dbReference type="AlphaFoldDB" id="A0A9P7YV63"/>
<sequence length="176" mass="20111">MAIYKLAPHTFSTKADTSTTASMLLNLFAYNLNTSLPSIRTHLPLRPIITIAYTPSITHILLPTLFATLFIIHKLHTLRTHYYHRQIPLVWKLTILLCMCTTLAFYILFLEPDISNVRIWRLGSWLGFWRFGELAKGFWDGKGARGELGVGREDLGRWGVEWVDLDGGEIRVVVVV</sequence>
<keyword evidence="1" id="KW-0812">Transmembrane</keyword>
<keyword evidence="1" id="KW-1133">Transmembrane helix</keyword>
<reference evidence="2" key="1">
    <citation type="journal article" date="2021" name="IMA Fungus">
        <title>Genomic characterization of three marine fungi, including Emericellopsis atlantica sp. nov. with signatures of a generalist lifestyle and marine biomass degradation.</title>
        <authorList>
            <person name="Hagestad O.C."/>
            <person name="Hou L."/>
            <person name="Andersen J.H."/>
            <person name="Hansen E.H."/>
            <person name="Altermark B."/>
            <person name="Li C."/>
            <person name="Kuhnert E."/>
            <person name="Cox R.J."/>
            <person name="Crous P.W."/>
            <person name="Spatafora J.W."/>
            <person name="Lail K."/>
            <person name="Amirebrahimi M."/>
            <person name="Lipzen A."/>
            <person name="Pangilinan J."/>
            <person name="Andreopoulos W."/>
            <person name="Hayes R.D."/>
            <person name="Ng V."/>
            <person name="Grigoriev I.V."/>
            <person name="Jackson S.A."/>
            <person name="Sutton T.D.S."/>
            <person name="Dobson A.D.W."/>
            <person name="Rama T."/>
        </authorList>
    </citation>
    <scope>NUCLEOTIDE SEQUENCE</scope>
    <source>
        <strain evidence="2">TRa3180A</strain>
    </source>
</reference>
<evidence type="ECO:0000256" key="1">
    <source>
        <dbReference type="SAM" id="Phobius"/>
    </source>
</evidence>
<dbReference type="Proteomes" id="UP000887226">
    <property type="component" value="Unassembled WGS sequence"/>
</dbReference>
<accession>A0A9P7YV63</accession>
<protein>
    <submittedName>
        <fullName evidence="2">Uncharacterized protein</fullName>
    </submittedName>
</protein>
<comment type="caution">
    <text evidence="2">The sequence shown here is derived from an EMBL/GenBank/DDBJ whole genome shotgun (WGS) entry which is preliminary data.</text>
</comment>
<name>A0A9P7YV63_9HELO</name>
<evidence type="ECO:0000313" key="2">
    <source>
        <dbReference type="EMBL" id="KAG9240578.1"/>
    </source>
</evidence>
<evidence type="ECO:0000313" key="3">
    <source>
        <dbReference type="Proteomes" id="UP000887226"/>
    </source>
</evidence>
<feature type="transmembrane region" description="Helical" evidence="1">
    <location>
        <begin position="93"/>
        <end position="110"/>
    </location>
</feature>
<keyword evidence="1" id="KW-0472">Membrane</keyword>
<keyword evidence="3" id="KW-1185">Reference proteome</keyword>
<proteinExistence type="predicted"/>